<dbReference type="OrthoDB" id="9790785at2"/>
<evidence type="ECO:0000313" key="3">
    <source>
        <dbReference type="EMBL" id="RTR25420.1"/>
    </source>
</evidence>
<dbReference type="PANTHER" id="PTHR42901:SF1">
    <property type="entry name" value="ALCOHOL DEHYDROGENASE"/>
    <property type="match status" value="1"/>
</dbReference>
<reference evidence="3 4" key="1">
    <citation type="submission" date="2018-12" db="EMBL/GenBank/DDBJ databases">
        <title>Deinococcus radiophilus ATCC 27603 genome sequencing and assembly.</title>
        <authorList>
            <person name="Maclea K.S."/>
            <person name="Maynard C.R."/>
        </authorList>
    </citation>
    <scope>NUCLEOTIDE SEQUENCE [LARGE SCALE GENOMIC DNA]</scope>
    <source>
        <strain evidence="3 4">ATCC 27603</strain>
    </source>
</reference>
<dbReference type="InterPro" id="IPR036291">
    <property type="entry name" value="NAD(P)-bd_dom_sf"/>
</dbReference>
<dbReference type="Pfam" id="PF00106">
    <property type="entry name" value="adh_short"/>
    <property type="match status" value="1"/>
</dbReference>
<gene>
    <name evidence="3" type="ORF">EJ104_11050</name>
</gene>
<organism evidence="3 4">
    <name type="scientific">Deinococcus radiophilus</name>
    <dbReference type="NCBI Taxonomy" id="32062"/>
    <lineage>
        <taxon>Bacteria</taxon>
        <taxon>Thermotogati</taxon>
        <taxon>Deinococcota</taxon>
        <taxon>Deinococci</taxon>
        <taxon>Deinococcales</taxon>
        <taxon>Deinococcaceae</taxon>
        <taxon>Deinococcus</taxon>
    </lineage>
</organism>
<comment type="caution">
    <text evidence="3">The sequence shown here is derived from an EMBL/GenBank/DDBJ whole genome shotgun (WGS) entry which is preliminary data.</text>
</comment>
<accession>A0A431VQJ5</accession>
<protein>
    <submittedName>
        <fullName evidence="3">SDR family NAD(P)-dependent oxidoreductase</fullName>
    </submittedName>
</protein>
<dbReference type="PANTHER" id="PTHR42901">
    <property type="entry name" value="ALCOHOL DEHYDROGENASE"/>
    <property type="match status" value="1"/>
</dbReference>
<dbReference type="AlphaFoldDB" id="A0A431VQJ5"/>
<keyword evidence="2" id="KW-0560">Oxidoreductase</keyword>
<dbReference type="EMBL" id="RXPE01000028">
    <property type="protein sequence ID" value="RTR25420.1"/>
    <property type="molecule type" value="Genomic_DNA"/>
</dbReference>
<evidence type="ECO:0000313" key="4">
    <source>
        <dbReference type="Proteomes" id="UP000277766"/>
    </source>
</evidence>
<dbReference type="GO" id="GO:0016491">
    <property type="term" value="F:oxidoreductase activity"/>
    <property type="evidence" value="ECO:0007669"/>
    <property type="project" value="UniProtKB-KW"/>
</dbReference>
<evidence type="ECO:0000256" key="1">
    <source>
        <dbReference type="ARBA" id="ARBA00006484"/>
    </source>
</evidence>
<dbReference type="Proteomes" id="UP000277766">
    <property type="component" value="Unassembled WGS sequence"/>
</dbReference>
<dbReference type="SUPFAM" id="SSF51735">
    <property type="entry name" value="NAD(P)-binding Rossmann-fold domains"/>
    <property type="match status" value="1"/>
</dbReference>
<sequence>MAICSIFCALPGCAILHSVTQAPLPPTVRPPDLAGHVIAVTGADRGYGRVMAQGLADAGATLVLVGKQGELLAGLASLIERSGTTAIPMQADVSVPLDWIKVQGRILDIFGALEGVVHSADKRAHPALNLLSESEWMDLFQANMKSSVSIAQTMRQRLPQSWLTVIGPHLDEGGLQGHTLRGGLRGLLDSAQEDGFRINLLLPSRSPSGEDELDIGVVNAVTALASPGLMHLRGMCIDVPLPAIQQQGLDLLSPEQRANFLAPTPERRGPA</sequence>
<evidence type="ECO:0000256" key="2">
    <source>
        <dbReference type="ARBA" id="ARBA00023002"/>
    </source>
</evidence>
<dbReference type="Gene3D" id="3.40.50.720">
    <property type="entry name" value="NAD(P)-binding Rossmann-like Domain"/>
    <property type="match status" value="1"/>
</dbReference>
<dbReference type="InterPro" id="IPR002347">
    <property type="entry name" value="SDR_fam"/>
</dbReference>
<keyword evidence="4" id="KW-1185">Reference proteome</keyword>
<proteinExistence type="inferred from homology"/>
<comment type="similarity">
    <text evidence="1">Belongs to the short-chain dehydrogenases/reductases (SDR) family.</text>
</comment>
<name>A0A431VQJ5_9DEIO</name>